<reference evidence="4" key="2">
    <citation type="submission" date="2010-04" db="EMBL/GenBank/DDBJ databases">
        <authorList>
            <person name="Buell R."/>
            <person name="Hamilton J."/>
            <person name="Hostetler J."/>
        </authorList>
    </citation>
    <scope>NUCLEOTIDE SEQUENCE [LARGE SCALE GENOMIC DNA]</scope>
    <source>
        <strain evidence="4">DAOM:BR144</strain>
    </source>
</reference>
<dbReference type="OMA" id="ACRIIAK"/>
<feature type="compositionally biased region" description="Basic and acidic residues" evidence="1">
    <location>
        <begin position="362"/>
        <end position="372"/>
    </location>
</feature>
<dbReference type="InParanoid" id="K3X874"/>
<keyword evidence="2" id="KW-0812">Transmembrane</keyword>
<dbReference type="VEuPathDB" id="FungiDB:PYU1_G013394"/>
<feature type="compositionally biased region" description="Acidic residues" evidence="1">
    <location>
        <begin position="327"/>
        <end position="339"/>
    </location>
</feature>
<keyword evidence="2" id="KW-0472">Membrane</keyword>
<evidence type="ECO:0000313" key="4">
    <source>
        <dbReference type="Proteomes" id="UP000019132"/>
    </source>
</evidence>
<dbReference type="eggNOG" id="ENOG502QT86">
    <property type="taxonomic scope" value="Eukaryota"/>
</dbReference>
<protein>
    <submittedName>
        <fullName evidence="3">Uncharacterized protein</fullName>
    </submittedName>
</protein>
<reference evidence="4" key="1">
    <citation type="journal article" date="2010" name="Genome Biol.">
        <title>Genome sequence of the necrotrophic plant pathogen Pythium ultimum reveals original pathogenicity mechanisms and effector repertoire.</title>
        <authorList>
            <person name="Levesque C.A."/>
            <person name="Brouwer H."/>
            <person name="Cano L."/>
            <person name="Hamilton J.P."/>
            <person name="Holt C."/>
            <person name="Huitema E."/>
            <person name="Raffaele S."/>
            <person name="Robideau G.P."/>
            <person name="Thines M."/>
            <person name="Win J."/>
            <person name="Zerillo M.M."/>
            <person name="Beakes G.W."/>
            <person name="Boore J.L."/>
            <person name="Busam D."/>
            <person name="Dumas B."/>
            <person name="Ferriera S."/>
            <person name="Fuerstenberg S.I."/>
            <person name="Gachon C.M."/>
            <person name="Gaulin E."/>
            <person name="Govers F."/>
            <person name="Grenville-Briggs L."/>
            <person name="Horner N."/>
            <person name="Hostetler J."/>
            <person name="Jiang R.H."/>
            <person name="Johnson J."/>
            <person name="Krajaejun T."/>
            <person name="Lin H."/>
            <person name="Meijer H.J."/>
            <person name="Moore B."/>
            <person name="Morris P."/>
            <person name="Phuntmart V."/>
            <person name="Puiu D."/>
            <person name="Shetty J."/>
            <person name="Stajich J.E."/>
            <person name="Tripathy S."/>
            <person name="Wawra S."/>
            <person name="van West P."/>
            <person name="Whitty B.R."/>
            <person name="Coutinho P.M."/>
            <person name="Henrissat B."/>
            <person name="Martin F."/>
            <person name="Thomas P.D."/>
            <person name="Tyler B.M."/>
            <person name="De Vries R.P."/>
            <person name="Kamoun S."/>
            <person name="Yandell M."/>
            <person name="Tisserat N."/>
            <person name="Buell C.R."/>
        </authorList>
    </citation>
    <scope>NUCLEOTIDE SEQUENCE</scope>
    <source>
        <strain evidence="4">DAOM:BR144</strain>
    </source>
</reference>
<keyword evidence="4" id="KW-1185">Reference proteome</keyword>
<dbReference type="Proteomes" id="UP000019132">
    <property type="component" value="Unassembled WGS sequence"/>
</dbReference>
<sequence>MAILGNAVRWATSKVDENVVNPVTTRLVNSVANPYVMSYLIWDRIKKLTPQRARDVTRLISTAIANAVGVLGAEQGKALTNTTKKLQDEFVTAAVSTKGRDVILNTIATASKVAQALNTPETKVATTQVFETLQSLIDFFASPEGRKVIATAGECLNQFCEVAASPESSIFLAEIATNLCHAMDVEAQRKGDNEQEVRDSEVMIEDRRLDEEYEEEKARPPLFSPTSSAADTGFETESNASDFAPYAHRRRQSPTQGNIPAALKKDPPRRREKSASGRSARIEKDVLLKMGVDPAMIGEIQRVLDTIATEEENTAMKEEDARSQLFGEEDDYTDEENGDDAAISHAFGLRSSSPPPGLLDNNNHDDERKQAEEHEDPDAVILPEWHEEPLRQALRRRHAHVQDTISQRHTYEDQARDMANVLTQRQIRHGNVDPADMFAVRVISLMITYGIGSILLLIVYKVMHLLIFA</sequence>
<proteinExistence type="predicted"/>
<name>K3X874_GLOUD</name>
<evidence type="ECO:0000256" key="2">
    <source>
        <dbReference type="SAM" id="Phobius"/>
    </source>
</evidence>
<keyword evidence="2" id="KW-1133">Transmembrane helix</keyword>
<dbReference type="EMBL" id="GL376609">
    <property type="status" value="NOT_ANNOTATED_CDS"/>
    <property type="molecule type" value="Genomic_DNA"/>
</dbReference>
<feature type="compositionally biased region" description="Polar residues" evidence="1">
    <location>
        <begin position="224"/>
        <end position="241"/>
    </location>
</feature>
<dbReference type="AlphaFoldDB" id="K3X874"/>
<accession>K3X874</accession>
<organism evidence="3 4">
    <name type="scientific">Globisporangium ultimum (strain ATCC 200006 / CBS 805.95 / DAOM BR144)</name>
    <name type="common">Pythium ultimum</name>
    <dbReference type="NCBI Taxonomy" id="431595"/>
    <lineage>
        <taxon>Eukaryota</taxon>
        <taxon>Sar</taxon>
        <taxon>Stramenopiles</taxon>
        <taxon>Oomycota</taxon>
        <taxon>Peronosporomycetes</taxon>
        <taxon>Pythiales</taxon>
        <taxon>Pythiaceae</taxon>
        <taxon>Globisporangium</taxon>
    </lineage>
</organism>
<evidence type="ECO:0000313" key="3">
    <source>
        <dbReference type="EnsemblProtists" id="PYU1_T013423"/>
    </source>
</evidence>
<feature type="transmembrane region" description="Helical" evidence="2">
    <location>
        <begin position="438"/>
        <end position="460"/>
    </location>
</feature>
<dbReference type="HOGENOM" id="CLU_044931_0_0_1"/>
<dbReference type="EnsemblProtists" id="PYU1_T013423">
    <property type="protein sequence ID" value="PYU1_T013423"/>
    <property type="gene ID" value="PYU1_G013394"/>
</dbReference>
<feature type="compositionally biased region" description="Basic and acidic residues" evidence="1">
    <location>
        <begin position="188"/>
        <end position="210"/>
    </location>
</feature>
<reference evidence="3" key="3">
    <citation type="submission" date="2015-02" db="UniProtKB">
        <authorList>
            <consortium name="EnsemblProtists"/>
        </authorList>
    </citation>
    <scope>IDENTIFICATION</scope>
    <source>
        <strain evidence="3">DAOM BR144</strain>
    </source>
</reference>
<feature type="region of interest" description="Disordered" evidence="1">
    <location>
        <begin position="311"/>
        <end position="377"/>
    </location>
</feature>
<evidence type="ECO:0000256" key="1">
    <source>
        <dbReference type="SAM" id="MobiDB-lite"/>
    </source>
</evidence>
<feature type="region of interest" description="Disordered" evidence="1">
    <location>
        <begin position="188"/>
        <end position="280"/>
    </location>
</feature>